<evidence type="ECO:0000259" key="6">
    <source>
        <dbReference type="PROSITE" id="PS50878"/>
    </source>
</evidence>
<dbReference type="PATRIC" id="fig|888813.3.peg.263"/>
<dbReference type="GO" id="GO:0003723">
    <property type="term" value="F:RNA binding"/>
    <property type="evidence" value="ECO:0007669"/>
    <property type="project" value="InterPro"/>
</dbReference>
<keyword evidence="5 7" id="KW-0695">RNA-directed DNA polymerase</keyword>
<evidence type="ECO:0000256" key="3">
    <source>
        <dbReference type="ARBA" id="ARBA00022723"/>
    </source>
</evidence>
<keyword evidence="2 7" id="KW-0548">Nucleotidyltransferase</keyword>
<dbReference type="GO" id="GO:0046872">
    <property type="term" value="F:metal ion binding"/>
    <property type="evidence" value="ECO:0007669"/>
    <property type="project" value="UniProtKB-KW"/>
</dbReference>
<dbReference type="PROSITE" id="PS50878">
    <property type="entry name" value="RT_POL"/>
    <property type="match status" value="1"/>
</dbReference>
<reference evidence="7 8" key="1">
    <citation type="submission" date="2011-02" db="EMBL/GenBank/DDBJ databases">
        <authorList>
            <person name="Muzny D."/>
            <person name="Qin X."/>
            <person name="Deng J."/>
            <person name="Jiang H."/>
            <person name="Liu Y."/>
            <person name="Qu J."/>
            <person name="Song X.-Z."/>
            <person name="Zhang L."/>
            <person name="Thornton R."/>
            <person name="Coyle M."/>
            <person name="Francisco L."/>
            <person name="Jackson L."/>
            <person name="Javaid M."/>
            <person name="Korchina V."/>
            <person name="Kovar C."/>
            <person name="Mata R."/>
            <person name="Mathew T."/>
            <person name="Ngo R."/>
            <person name="Nguyen L."/>
            <person name="Nguyen N."/>
            <person name="Okwuonu G."/>
            <person name="Ongeri F."/>
            <person name="Pham C."/>
            <person name="Simmons D."/>
            <person name="Wilczek-Boney K."/>
            <person name="Hale W."/>
            <person name="Jakkamsetti A."/>
            <person name="Pham P."/>
            <person name="Ruth R."/>
            <person name="San Lucas F."/>
            <person name="Warren J."/>
            <person name="Zhang J."/>
            <person name="Zhao Z."/>
            <person name="Zhou C."/>
            <person name="Zhu D."/>
            <person name="Lee S."/>
            <person name="Bess C."/>
            <person name="Blankenburg K."/>
            <person name="Forbes L."/>
            <person name="Fu Q."/>
            <person name="Gubbala S."/>
            <person name="Hirani K."/>
            <person name="Jayaseelan J.C."/>
            <person name="Lara F."/>
            <person name="Munidasa M."/>
            <person name="Palculict T."/>
            <person name="Patil S."/>
            <person name="Pu L.-L."/>
            <person name="Saada N."/>
            <person name="Tang L."/>
            <person name="Weissenberger G."/>
            <person name="Zhu Y."/>
            <person name="Hemphill L."/>
            <person name="Shang Y."/>
            <person name="Youmans B."/>
            <person name="Ayvaz T."/>
            <person name="Ross M."/>
            <person name="Santibanez J."/>
            <person name="Aqrawi P."/>
            <person name="Gross S."/>
            <person name="Joshi V."/>
            <person name="Fowler G."/>
            <person name="Nazareth L."/>
            <person name="Reid J."/>
            <person name="Worley K."/>
            <person name="Petrosino J."/>
            <person name="Highlander S."/>
            <person name="Gibbs R."/>
        </authorList>
    </citation>
    <scope>NUCLEOTIDE SEQUENCE [LARGE SCALE GENOMIC DNA]</scope>
    <source>
        <strain evidence="7 8">SK330</strain>
    </source>
</reference>
<feature type="domain" description="Reverse transcriptase" evidence="6">
    <location>
        <begin position="1"/>
        <end position="80"/>
    </location>
</feature>
<dbReference type="HOGENOM" id="CLU_949729_0_0_9"/>
<name>F2C5B3_STRSA</name>
<keyword evidence="3" id="KW-0479">Metal-binding</keyword>
<gene>
    <name evidence="7" type="primary">cds62</name>
    <name evidence="7" type="ORF">HMPREF9386_0266</name>
</gene>
<proteinExistence type="predicted"/>
<dbReference type="PRINTS" id="PR00866">
    <property type="entry name" value="RNADNAPOLMS"/>
</dbReference>
<sequence length="293" mass="34716">MIGRILDSRIRKLCKKFRLKYTRYADDMTFSTNDDDCFARVKDFLHELNIIVEDAGFTVNDKKSRICYWYSRQTVTGLIVNKRISVSKKYYKATRGMAHQLYIGREVYVNKEKVDNPIKILSGRFAFINQVDQYSDNILGLERNIFSTREKTFQRFLFYKYFYGIDRPMLVTEGKTDIRYIRASLKKLNKKFPELINLENDGKAEYSITFLKKSTVLEKYLGLNKHGGSIFEKIWNLYLNNNLLNNKNFGDIYNYFKRIGSPYKSPVIMLFDNELDEPDRPIKQFLDKIQKNG</sequence>
<dbReference type="EC" id="2.7.7.49" evidence="7"/>
<dbReference type="GO" id="GO:0003964">
    <property type="term" value="F:RNA-directed DNA polymerase activity"/>
    <property type="evidence" value="ECO:0007669"/>
    <property type="project" value="UniProtKB-KW"/>
</dbReference>
<dbReference type="AlphaFoldDB" id="F2C5B3"/>
<protein>
    <submittedName>
        <fullName evidence="7">RNA-directed DNA polymerase</fullName>
        <ecNumber evidence="7">2.7.7.49</ecNumber>
    </submittedName>
</protein>
<dbReference type="Proteomes" id="UP000005955">
    <property type="component" value="Unassembled WGS sequence"/>
</dbReference>
<dbReference type="InterPro" id="IPR000477">
    <property type="entry name" value="RT_dom"/>
</dbReference>
<evidence type="ECO:0000256" key="4">
    <source>
        <dbReference type="ARBA" id="ARBA00022842"/>
    </source>
</evidence>
<dbReference type="EMBL" id="AFBD01000001">
    <property type="protein sequence ID" value="EGF16096.1"/>
    <property type="molecule type" value="Genomic_DNA"/>
</dbReference>
<evidence type="ECO:0000256" key="5">
    <source>
        <dbReference type="ARBA" id="ARBA00022918"/>
    </source>
</evidence>
<evidence type="ECO:0000256" key="2">
    <source>
        <dbReference type="ARBA" id="ARBA00022695"/>
    </source>
</evidence>
<accession>F2C5B3</accession>
<dbReference type="InterPro" id="IPR000123">
    <property type="entry name" value="Reverse_transcriptase_msDNA"/>
</dbReference>
<evidence type="ECO:0000256" key="1">
    <source>
        <dbReference type="ARBA" id="ARBA00022679"/>
    </source>
</evidence>
<evidence type="ECO:0000313" key="7">
    <source>
        <dbReference type="EMBL" id="EGF16096.1"/>
    </source>
</evidence>
<keyword evidence="1 7" id="KW-0808">Transferase</keyword>
<evidence type="ECO:0000313" key="8">
    <source>
        <dbReference type="Proteomes" id="UP000005955"/>
    </source>
</evidence>
<keyword evidence="4" id="KW-0460">Magnesium</keyword>
<organism evidence="7 8">
    <name type="scientific">Streptococcus sanguinis SK330</name>
    <dbReference type="NCBI Taxonomy" id="888813"/>
    <lineage>
        <taxon>Bacteria</taxon>
        <taxon>Bacillati</taxon>
        <taxon>Bacillota</taxon>
        <taxon>Bacilli</taxon>
        <taxon>Lactobacillales</taxon>
        <taxon>Streptococcaceae</taxon>
        <taxon>Streptococcus</taxon>
    </lineage>
</organism>
<comment type="caution">
    <text evidence="7">The sequence shown here is derived from an EMBL/GenBank/DDBJ whole genome shotgun (WGS) entry which is preliminary data.</text>
</comment>